<feature type="compositionally biased region" description="Low complexity" evidence="5">
    <location>
        <begin position="57"/>
        <end position="72"/>
    </location>
</feature>
<dbReference type="InterPro" id="IPR051794">
    <property type="entry name" value="PG_Endopeptidase_C40"/>
</dbReference>
<evidence type="ECO:0000313" key="9">
    <source>
        <dbReference type="Proteomes" id="UP001520654"/>
    </source>
</evidence>
<evidence type="ECO:0000256" key="6">
    <source>
        <dbReference type="SAM" id="SignalP"/>
    </source>
</evidence>
<feature type="compositionally biased region" description="Low complexity" evidence="5">
    <location>
        <begin position="79"/>
        <end position="98"/>
    </location>
</feature>
<keyword evidence="9" id="KW-1185">Reference proteome</keyword>
<comment type="similarity">
    <text evidence="1">Belongs to the peptidase C40 family.</text>
</comment>
<name>A0ABS8E4M8_9ACTN</name>
<evidence type="ECO:0000256" key="5">
    <source>
        <dbReference type="SAM" id="MobiDB-lite"/>
    </source>
</evidence>
<evidence type="ECO:0000256" key="2">
    <source>
        <dbReference type="ARBA" id="ARBA00022670"/>
    </source>
</evidence>
<dbReference type="InterPro" id="IPR000064">
    <property type="entry name" value="NLP_P60_dom"/>
</dbReference>
<dbReference type="PROSITE" id="PS51935">
    <property type="entry name" value="NLPC_P60"/>
    <property type="match status" value="1"/>
</dbReference>
<protein>
    <submittedName>
        <fullName evidence="8">C40 family peptidase</fullName>
    </submittedName>
</protein>
<keyword evidence="2" id="KW-0645">Protease</keyword>
<feature type="signal peptide" evidence="6">
    <location>
        <begin position="1"/>
        <end position="25"/>
    </location>
</feature>
<feature type="compositionally biased region" description="Polar residues" evidence="5">
    <location>
        <begin position="133"/>
        <end position="147"/>
    </location>
</feature>
<dbReference type="EMBL" id="JAINUL010000001">
    <property type="protein sequence ID" value="MCC0096003.1"/>
    <property type="molecule type" value="Genomic_DNA"/>
</dbReference>
<feature type="compositionally biased region" description="Acidic residues" evidence="5">
    <location>
        <begin position="494"/>
        <end position="508"/>
    </location>
</feature>
<evidence type="ECO:0000313" key="8">
    <source>
        <dbReference type="EMBL" id="MCC0096003.1"/>
    </source>
</evidence>
<dbReference type="InterPro" id="IPR038765">
    <property type="entry name" value="Papain-like_cys_pep_sf"/>
</dbReference>
<keyword evidence="6" id="KW-0732">Signal</keyword>
<gene>
    <name evidence="8" type="ORF">K7B10_14665</name>
</gene>
<dbReference type="Gene3D" id="3.90.1720.10">
    <property type="entry name" value="endopeptidase domain like (from Nostoc punctiforme)"/>
    <property type="match status" value="1"/>
</dbReference>
<dbReference type="PANTHER" id="PTHR47359">
    <property type="entry name" value="PEPTIDOGLYCAN DL-ENDOPEPTIDASE CWLO"/>
    <property type="match status" value="1"/>
</dbReference>
<dbReference type="PANTHER" id="PTHR47359:SF3">
    <property type="entry name" value="NLP_P60 DOMAIN-CONTAINING PROTEIN-RELATED"/>
    <property type="match status" value="1"/>
</dbReference>
<feature type="region of interest" description="Disordered" evidence="5">
    <location>
        <begin position="457"/>
        <end position="514"/>
    </location>
</feature>
<evidence type="ECO:0000256" key="4">
    <source>
        <dbReference type="ARBA" id="ARBA00022807"/>
    </source>
</evidence>
<evidence type="ECO:0000256" key="3">
    <source>
        <dbReference type="ARBA" id="ARBA00022801"/>
    </source>
</evidence>
<dbReference type="Pfam" id="PF00877">
    <property type="entry name" value="NLPC_P60"/>
    <property type="match status" value="1"/>
</dbReference>
<feature type="compositionally biased region" description="Gly residues" evidence="5">
    <location>
        <begin position="99"/>
        <end position="112"/>
    </location>
</feature>
<keyword evidence="3" id="KW-0378">Hydrolase</keyword>
<dbReference type="SUPFAM" id="SSF54001">
    <property type="entry name" value="Cysteine proteinases"/>
    <property type="match status" value="1"/>
</dbReference>
<feature type="chain" id="PRO_5046035556" evidence="6">
    <location>
        <begin position="26"/>
        <end position="514"/>
    </location>
</feature>
<accession>A0ABS8E4M8</accession>
<feature type="domain" description="NlpC/P60" evidence="7">
    <location>
        <begin position="346"/>
        <end position="466"/>
    </location>
</feature>
<sequence>MSRRVLRAACIAALFVSAGPLPVTHAGSALLADPAAATIRQPRATAGAPTHRAHGSADTTAPHAAAPTDTTARQGASTSALRAPGAGGAAAAREPGSAGRDGTGSGSTGPGSTGRDSTGATSRGLDSAGTADPQGTASPQTTAPQGTALQGLGVGELLGVLQRLYREAEAAAEGYKATEVALKAGQDEERRLSAELAKARTALGAEKAAAGRVAREQYQGAVGISPYARMLLTGDPQAAQDQRRLAAREGARRAAVLARLTRGEHRADLLATAARKSLDAQQTLAAQRRRNKLQVDLKLKQVERILASLTPEQLARLGSREAADTATAQRELLDSGRLAATPRTPTAAGGAALTYATEQIGKPYVWGAEGPGSFDCSGLTSQAWAHAGRSIPRTSQEQWARLPKVPLDELRPGDLVVYFPTATHVALYVGDGKVIQAPRPGAKVKVSPIAANPLLGAVRPDSDATPLTAFTPPPLPKGPEGGDAGYSAARAPDPAEDPVAEAAEEAAEEATSSK</sequence>
<evidence type="ECO:0000259" key="7">
    <source>
        <dbReference type="PROSITE" id="PS51935"/>
    </source>
</evidence>
<proteinExistence type="inferred from homology"/>
<feature type="region of interest" description="Disordered" evidence="5">
    <location>
        <begin position="43"/>
        <end position="147"/>
    </location>
</feature>
<comment type="caution">
    <text evidence="8">The sequence shown here is derived from an EMBL/GenBank/DDBJ whole genome shotgun (WGS) entry which is preliminary data.</text>
</comment>
<organism evidence="8 9">
    <name type="scientific">Streptomyces flavotricini</name>
    <dbReference type="NCBI Taxonomy" id="66888"/>
    <lineage>
        <taxon>Bacteria</taxon>
        <taxon>Bacillati</taxon>
        <taxon>Actinomycetota</taxon>
        <taxon>Actinomycetes</taxon>
        <taxon>Kitasatosporales</taxon>
        <taxon>Streptomycetaceae</taxon>
        <taxon>Streptomyces</taxon>
    </lineage>
</organism>
<dbReference type="RefSeq" id="WP_229336521.1">
    <property type="nucleotide sequence ID" value="NZ_JAINUL010000001.1"/>
</dbReference>
<reference evidence="8 9" key="1">
    <citation type="submission" date="2021-08" db="EMBL/GenBank/DDBJ databases">
        <title>Genomic Architecture of Streptomyces flavotricini NGL1 and Streptomyces erythrochromogenes HMS4 With Differential Plant Beneficial attributes and laccase production capabilities.</title>
        <authorList>
            <person name="Salwan R."/>
            <person name="Kaur R."/>
            <person name="Sharma V."/>
        </authorList>
    </citation>
    <scope>NUCLEOTIDE SEQUENCE [LARGE SCALE GENOMIC DNA]</scope>
    <source>
        <strain evidence="8 9">NGL1</strain>
    </source>
</reference>
<evidence type="ECO:0000256" key="1">
    <source>
        <dbReference type="ARBA" id="ARBA00007074"/>
    </source>
</evidence>
<keyword evidence="4" id="KW-0788">Thiol protease</keyword>
<dbReference type="Proteomes" id="UP001520654">
    <property type="component" value="Unassembled WGS sequence"/>
</dbReference>